<comment type="subcellular location">
    <subcellularLocation>
        <location evidence="2 24">Cytoplasm</location>
    </subcellularLocation>
</comment>
<keyword evidence="14" id="KW-0378">Hydrolase</keyword>
<dbReference type="PANTHER" id="PTHR11076:SF33">
    <property type="entry name" value="DNA POLYMERASE KAPPA"/>
    <property type="match status" value="1"/>
</dbReference>
<evidence type="ECO:0000256" key="24">
    <source>
        <dbReference type="HAMAP-Rule" id="MF_01113"/>
    </source>
</evidence>
<dbReference type="InterPro" id="IPR036775">
    <property type="entry name" value="DNA_pol_Y-fam_lit_finger_sf"/>
</dbReference>
<dbReference type="AlphaFoldDB" id="A0A1I5G3K5"/>
<dbReference type="GO" id="GO:0003887">
    <property type="term" value="F:DNA-directed DNA polymerase activity"/>
    <property type="evidence" value="ECO:0007669"/>
    <property type="project" value="UniProtKB-UniRule"/>
</dbReference>
<dbReference type="Gene3D" id="3.30.70.270">
    <property type="match status" value="1"/>
</dbReference>
<dbReference type="InterPro" id="IPR001126">
    <property type="entry name" value="UmuC"/>
</dbReference>
<dbReference type="Gene3D" id="3.40.1170.60">
    <property type="match status" value="1"/>
</dbReference>
<dbReference type="Pfam" id="PF11799">
    <property type="entry name" value="IMS_C"/>
    <property type="match status" value="1"/>
</dbReference>
<dbReference type="OrthoDB" id="9808813at2"/>
<evidence type="ECO:0000256" key="23">
    <source>
        <dbReference type="ARBA" id="ARBA00049244"/>
    </source>
</evidence>
<feature type="binding site" evidence="24">
    <location>
        <position position="46"/>
    </location>
    <ligand>
        <name>Mg(2+)</name>
        <dbReference type="ChEBI" id="CHEBI:18420"/>
    </ligand>
</feature>
<sequence length="452" mass="49488">MTQTAHFLCRDCLEEGEGTPRRCPRCGSPRLVRHSELRQLSMAHIDCDSFYASVEKRDNPEIRDKPVIIGGGERGVVATACYIARIRGVKSAMPMFKARKLCPEAVIIRPNMKKYSAVGKEVRAAMQALTPLVEPLSIDEAFLDLSGTDRLHHAYPAMTLARFAKEIETGIGITVSVGLSHNKFLAKIASDLEKPRGFSIIGKAETKEFLKDKPVSMIWGVGKVSQRNLAQDGYHTIGQLQTADASKLAKRYGALGLRLAKLSHGEDTRTVNPESETKSISAETTFSKDLASADDLLPILRRLSEDTSTRAKKADLAGRTVTLKLKDNHFKSITRSRSLSDPTQLTDKIFSIGKDLLLKELANRKSAYRLLGIGISELHSSEFADPPDLVDTQASKRASAEKAMDLLSTKFGGKMVELGLTLKGKLTEEKSGGARKSDIHSAQKPDKDSGLD</sequence>
<keyword evidence="16 24" id="KW-0460">Magnesium</keyword>
<dbReference type="GO" id="GO:0003684">
    <property type="term" value="F:damaged DNA binding"/>
    <property type="evidence" value="ECO:0007669"/>
    <property type="project" value="InterPro"/>
</dbReference>
<keyword evidence="13 24" id="KW-0227">DNA damage</keyword>
<comment type="catalytic activity">
    <reaction evidence="23 24">
        <text>DNA(n) + a 2'-deoxyribonucleoside 5'-triphosphate = DNA(n+1) + diphosphate</text>
        <dbReference type="Rhea" id="RHEA:22508"/>
        <dbReference type="Rhea" id="RHEA-COMP:17339"/>
        <dbReference type="Rhea" id="RHEA-COMP:17340"/>
        <dbReference type="ChEBI" id="CHEBI:33019"/>
        <dbReference type="ChEBI" id="CHEBI:61560"/>
        <dbReference type="ChEBI" id="CHEBI:173112"/>
        <dbReference type="EC" id="2.7.7.7"/>
    </reaction>
</comment>
<evidence type="ECO:0000256" key="8">
    <source>
        <dbReference type="ARBA" id="ARBA00022679"/>
    </source>
</evidence>
<evidence type="ECO:0000256" key="16">
    <source>
        <dbReference type="ARBA" id="ARBA00022842"/>
    </source>
</evidence>
<dbReference type="STRING" id="655353.SAMN04488056_104322"/>
<name>A0A1I5G3K5_9HYPH</name>
<evidence type="ECO:0000256" key="5">
    <source>
        <dbReference type="ARBA" id="ARBA00022457"/>
    </source>
</evidence>
<keyword evidence="28" id="KW-1185">Reference proteome</keyword>
<evidence type="ECO:0000256" key="20">
    <source>
        <dbReference type="ARBA" id="ARBA00023145"/>
    </source>
</evidence>
<dbReference type="FunFam" id="3.40.1170.60:FF:000001">
    <property type="entry name" value="DNA polymerase IV"/>
    <property type="match status" value="1"/>
</dbReference>
<dbReference type="SUPFAM" id="SSF100879">
    <property type="entry name" value="Lesion bypass DNA polymerase (Y-family), little finger domain"/>
    <property type="match status" value="1"/>
</dbReference>
<dbReference type="GO" id="GO:0005829">
    <property type="term" value="C:cytosol"/>
    <property type="evidence" value="ECO:0007669"/>
    <property type="project" value="TreeGrafter"/>
</dbReference>
<gene>
    <name evidence="24" type="primary">dinB</name>
    <name evidence="27" type="ORF">SAMN04488056_104322</name>
</gene>
<comment type="function">
    <text evidence="22 24">Poorly processive, error-prone DNA polymerase involved in untargeted mutagenesis. Copies undamaged DNA at stalled replication forks, which arise in vivo from mismatched or misaligned primer ends. These misaligned primers can be extended by PolIV. Exhibits no 3'-5' exonuclease (proofreading) activity. May be involved in translesional synthesis, in conjunction with the beta clamp from PolIII.</text>
</comment>
<evidence type="ECO:0000256" key="21">
    <source>
        <dbReference type="ARBA" id="ARBA00023204"/>
    </source>
</evidence>
<keyword evidence="7" id="KW-0645">Protease</keyword>
<feature type="binding site" evidence="24">
    <location>
        <position position="139"/>
    </location>
    <ligand>
        <name>Mg(2+)</name>
        <dbReference type="ChEBI" id="CHEBI:18420"/>
    </ligand>
</feature>
<dbReference type="GO" id="GO:0006281">
    <property type="term" value="P:DNA repair"/>
    <property type="evidence" value="ECO:0007669"/>
    <property type="project" value="UniProtKB-UniRule"/>
</dbReference>
<keyword evidence="12" id="KW-0732">Signal</keyword>
<evidence type="ECO:0000256" key="19">
    <source>
        <dbReference type="ARBA" id="ARBA00023125"/>
    </source>
</evidence>
<dbReference type="GO" id="GO:0004222">
    <property type="term" value="F:metalloendopeptidase activity"/>
    <property type="evidence" value="ECO:0007669"/>
    <property type="project" value="InterPro"/>
</dbReference>
<comment type="similarity">
    <text evidence="3 24">Belongs to the DNA polymerase type-Y family.</text>
</comment>
<dbReference type="GO" id="GO:0009432">
    <property type="term" value="P:SOS response"/>
    <property type="evidence" value="ECO:0007669"/>
    <property type="project" value="TreeGrafter"/>
</dbReference>
<comment type="cofactor">
    <cofactor evidence="24">
        <name>Mg(2+)</name>
        <dbReference type="ChEBI" id="CHEBI:18420"/>
    </cofactor>
    <text evidence="24">Binds 2 magnesium ions per subunit.</text>
</comment>
<evidence type="ECO:0000256" key="14">
    <source>
        <dbReference type="ARBA" id="ARBA00022801"/>
    </source>
</evidence>
<reference evidence="27 28" key="1">
    <citation type="submission" date="2016-10" db="EMBL/GenBank/DDBJ databases">
        <authorList>
            <person name="de Groot N.N."/>
        </authorList>
    </citation>
    <scope>NUCLEOTIDE SEQUENCE [LARGE SCALE GENOMIC DNA]</scope>
    <source>
        <strain evidence="27 28">CGMCC 1.9157</strain>
    </source>
</reference>
<evidence type="ECO:0000256" key="18">
    <source>
        <dbReference type="ARBA" id="ARBA00023049"/>
    </source>
</evidence>
<dbReference type="CDD" id="cd03586">
    <property type="entry name" value="PolY_Pol_IV_kappa"/>
    <property type="match status" value="1"/>
</dbReference>
<dbReference type="InterPro" id="IPR043128">
    <property type="entry name" value="Rev_trsase/Diguanyl_cyclase"/>
</dbReference>
<dbReference type="InterPro" id="IPR043502">
    <property type="entry name" value="DNA/RNA_pol_sf"/>
</dbReference>
<evidence type="ECO:0000256" key="3">
    <source>
        <dbReference type="ARBA" id="ARBA00010945"/>
    </source>
</evidence>
<dbReference type="InterPro" id="IPR050116">
    <property type="entry name" value="DNA_polymerase-Y"/>
</dbReference>
<dbReference type="InterPro" id="IPR022880">
    <property type="entry name" value="DNApol_IV"/>
</dbReference>
<dbReference type="InterPro" id="IPR021158">
    <property type="entry name" value="Pept_M10A_Zn_BS"/>
</dbReference>
<feature type="site" description="Substrate discrimination" evidence="24">
    <location>
        <position position="51"/>
    </location>
</feature>
<dbReference type="Pfam" id="PF00817">
    <property type="entry name" value="IMS"/>
    <property type="match status" value="1"/>
</dbReference>
<evidence type="ECO:0000256" key="9">
    <source>
        <dbReference type="ARBA" id="ARBA00022695"/>
    </source>
</evidence>
<dbReference type="GO" id="GO:0008270">
    <property type="term" value="F:zinc ion binding"/>
    <property type="evidence" value="ECO:0007669"/>
    <property type="project" value="InterPro"/>
</dbReference>
<keyword evidence="19 24" id="KW-0238">DNA-binding</keyword>
<dbReference type="GO" id="GO:0006261">
    <property type="term" value="P:DNA-templated DNA replication"/>
    <property type="evidence" value="ECO:0007669"/>
    <property type="project" value="UniProtKB-UniRule"/>
</dbReference>
<evidence type="ECO:0000256" key="22">
    <source>
        <dbReference type="ARBA" id="ARBA00025589"/>
    </source>
</evidence>
<dbReference type="GO" id="GO:0000287">
    <property type="term" value="F:magnesium ion binding"/>
    <property type="evidence" value="ECO:0007669"/>
    <property type="project" value="UniProtKB-UniRule"/>
</dbReference>
<dbReference type="Gene3D" id="1.10.150.20">
    <property type="entry name" value="5' to 3' exonuclease, C-terminal subdomain"/>
    <property type="match status" value="1"/>
</dbReference>
<feature type="active site" evidence="24">
    <location>
        <position position="140"/>
    </location>
</feature>
<keyword evidence="5 24" id="KW-0515">Mutator protein</keyword>
<dbReference type="NCBIfam" id="NF002751">
    <property type="entry name" value="PRK02794.1"/>
    <property type="match status" value="1"/>
</dbReference>
<dbReference type="NCBIfam" id="NF002677">
    <property type="entry name" value="PRK02406.1"/>
    <property type="match status" value="1"/>
</dbReference>
<keyword evidence="11 24" id="KW-0479">Metal-binding</keyword>
<dbReference type="PANTHER" id="PTHR11076">
    <property type="entry name" value="DNA REPAIR POLYMERASE UMUC / TRANSFERASE FAMILY MEMBER"/>
    <property type="match status" value="1"/>
</dbReference>
<dbReference type="HAMAP" id="MF_01113">
    <property type="entry name" value="DNApol_IV"/>
    <property type="match status" value="1"/>
</dbReference>
<keyword evidence="21 24" id="KW-0234">DNA repair</keyword>
<keyword evidence="6 24" id="KW-0963">Cytoplasm</keyword>
<dbReference type="EC" id="2.7.7.7" evidence="24"/>
<accession>A0A1I5G3K5</accession>
<dbReference type="GO" id="GO:0031012">
    <property type="term" value="C:extracellular matrix"/>
    <property type="evidence" value="ECO:0007669"/>
    <property type="project" value="InterPro"/>
</dbReference>
<dbReference type="GO" id="GO:0042276">
    <property type="term" value="P:error-prone translesion synthesis"/>
    <property type="evidence" value="ECO:0007669"/>
    <property type="project" value="TreeGrafter"/>
</dbReference>
<comment type="cofactor">
    <cofactor evidence="1">
        <name>Zn(2+)</name>
        <dbReference type="ChEBI" id="CHEBI:29105"/>
    </cofactor>
</comment>
<comment type="subunit">
    <text evidence="4 24">Monomer.</text>
</comment>
<proteinExistence type="inferred from homology"/>
<evidence type="ECO:0000256" key="25">
    <source>
        <dbReference type="SAM" id="MobiDB-lite"/>
    </source>
</evidence>
<evidence type="ECO:0000256" key="1">
    <source>
        <dbReference type="ARBA" id="ARBA00001947"/>
    </source>
</evidence>
<evidence type="ECO:0000313" key="27">
    <source>
        <dbReference type="EMBL" id="SFO30121.1"/>
    </source>
</evidence>
<evidence type="ECO:0000256" key="15">
    <source>
        <dbReference type="ARBA" id="ARBA00022833"/>
    </source>
</evidence>
<keyword evidence="20" id="KW-0865">Zymogen</keyword>
<feature type="domain" description="UmuC" evidence="26">
    <location>
        <begin position="42"/>
        <end position="222"/>
    </location>
</feature>
<protein>
    <recommendedName>
        <fullName evidence="24">DNA polymerase IV</fullName>
        <shortName evidence="24">Pol IV</shortName>
        <ecNumber evidence="24">2.7.7.7</ecNumber>
    </recommendedName>
</protein>
<keyword evidence="17 24" id="KW-0239">DNA-directed DNA polymerase</keyword>
<evidence type="ECO:0000256" key="6">
    <source>
        <dbReference type="ARBA" id="ARBA00022490"/>
    </source>
</evidence>
<evidence type="ECO:0000256" key="7">
    <source>
        <dbReference type="ARBA" id="ARBA00022670"/>
    </source>
</evidence>
<dbReference type="GO" id="GO:0006508">
    <property type="term" value="P:proteolysis"/>
    <property type="evidence" value="ECO:0007669"/>
    <property type="project" value="UniProtKB-KW"/>
</dbReference>
<feature type="region of interest" description="Disordered" evidence="25">
    <location>
        <begin position="427"/>
        <end position="452"/>
    </location>
</feature>
<organism evidence="27 28">
    <name type="scientific">Cohaesibacter marisflavi</name>
    <dbReference type="NCBI Taxonomy" id="655353"/>
    <lineage>
        <taxon>Bacteria</taxon>
        <taxon>Pseudomonadati</taxon>
        <taxon>Pseudomonadota</taxon>
        <taxon>Alphaproteobacteria</taxon>
        <taxon>Hyphomicrobiales</taxon>
        <taxon>Cohaesibacteraceae</taxon>
    </lineage>
</organism>
<keyword evidence="10 24" id="KW-0235">DNA replication</keyword>
<keyword evidence="15" id="KW-0862">Zinc</keyword>
<dbReference type="FunFam" id="3.30.1490.100:FF:000004">
    <property type="entry name" value="DNA polymerase IV"/>
    <property type="match status" value="1"/>
</dbReference>
<keyword evidence="18" id="KW-0482">Metalloprotease</keyword>
<keyword evidence="9 24" id="KW-0548">Nucleotidyltransferase</keyword>
<evidence type="ECO:0000256" key="4">
    <source>
        <dbReference type="ARBA" id="ARBA00011245"/>
    </source>
</evidence>
<evidence type="ECO:0000256" key="17">
    <source>
        <dbReference type="ARBA" id="ARBA00022932"/>
    </source>
</evidence>
<evidence type="ECO:0000256" key="11">
    <source>
        <dbReference type="ARBA" id="ARBA00022723"/>
    </source>
</evidence>
<evidence type="ECO:0000256" key="13">
    <source>
        <dbReference type="ARBA" id="ARBA00022763"/>
    </source>
</evidence>
<dbReference type="PROSITE" id="PS00546">
    <property type="entry name" value="CYSTEINE_SWITCH"/>
    <property type="match status" value="1"/>
</dbReference>
<dbReference type="InterPro" id="IPR017961">
    <property type="entry name" value="DNA_pol_Y-fam_little_finger"/>
</dbReference>
<dbReference type="PROSITE" id="PS50173">
    <property type="entry name" value="UMUC"/>
    <property type="match status" value="1"/>
</dbReference>
<keyword evidence="8 24" id="KW-0808">Transferase</keyword>
<evidence type="ECO:0000259" key="26">
    <source>
        <dbReference type="PROSITE" id="PS50173"/>
    </source>
</evidence>
<evidence type="ECO:0000256" key="2">
    <source>
        <dbReference type="ARBA" id="ARBA00004496"/>
    </source>
</evidence>
<evidence type="ECO:0000256" key="10">
    <source>
        <dbReference type="ARBA" id="ARBA00022705"/>
    </source>
</evidence>
<dbReference type="RefSeq" id="WP_090072218.1">
    <property type="nucleotide sequence ID" value="NZ_FOVR01000004.1"/>
</dbReference>
<dbReference type="Gene3D" id="3.30.1490.100">
    <property type="entry name" value="DNA polymerase, Y-family, little finger domain"/>
    <property type="match status" value="1"/>
</dbReference>
<evidence type="ECO:0000313" key="28">
    <source>
        <dbReference type="Proteomes" id="UP000199236"/>
    </source>
</evidence>
<dbReference type="EMBL" id="FOVR01000004">
    <property type="protein sequence ID" value="SFO30121.1"/>
    <property type="molecule type" value="Genomic_DNA"/>
</dbReference>
<evidence type="ECO:0000256" key="12">
    <source>
        <dbReference type="ARBA" id="ARBA00022729"/>
    </source>
</evidence>
<dbReference type="Proteomes" id="UP000199236">
    <property type="component" value="Unassembled WGS sequence"/>
</dbReference>
<dbReference type="SUPFAM" id="SSF56672">
    <property type="entry name" value="DNA/RNA polymerases"/>
    <property type="match status" value="1"/>
</dbReference>